<keyword evidence="2" id="KW-1185">Reference proteome</keyword>
<name>A0A1B1N4Q4_9BACL</name>
<evidence type="ECO:0000313" key="1">
    <source>
        <dbReference type="EMBL" id="ANS76382.1"/>
    </source>
</evidence>
<dbReference type="KEGG" id="pyg:AWM70_18875"/>
<dbReference type="EMBL" id="CP014167">
    <property type="protein sequence ID" value="ANS76382.1"/>
    <property type="molecule type" value="Genomic_DNA"/>
</dbReference>
<protein>
    <submittedName>
        <fullName evidence="1">Uncharacterized protein</fullName>
    </submittedName>
</protein>
<dbReference type="STRING" id="1462996.AWM70_18875"/>
<sequence length="66" mass="7760">MSAFGSELIVDSHFDEHLKKSIPVQIYYKGLHEQIGRITAYDRFFVEVEGTLYNRKIFTFISRPGY</sequence>
<accession>A0A1B1N4Q4</accession>
<dbReference type="Proteomes" id="UP000092573">
    <property type="component" value="Chromosome"/>
</dbReference>
<reference evidence="1 2" key="1">
    <citation type="submission" date="2016-01" db="EMBL/GenBank/DDBJ databases">
        <title>Complete Genome Sequence of Paenibacillus yonginensis DCY84, a novel Plant Growth-Promoting Bacteria with Elicitation of Induced Systemic Resistance.</title>
        <authorList>
            <person name="Kim Y.J."/>
            <person name="Yang D.C."/>
            <person name="Sukweenadhi J."/>
        </authorList>
    </citation>
    <scope>NUCLEOTIDE SEQUENCE [LARGE SCALE GENOMIC DNA]</scope>
    <source>
        <strain evidence="1 2">DCY84</strain>
    </source>
</reference>
<evidence type="ECO:0000313" key="2">
    <source>
        <dbReference type="Proteomes" id="UP000092573"/>
    </source>
</evidence>
<proteinExistence type="predicted"/>
<gene>
    <name evidence="1" type="ORF">AWM70_18875</name>
</gene>
<dbReference type="OrthoDB" id="2626448at2"/>
<organism evidence="1 2">
    <name type="scientific">Paenibacillus yonginensis</name>
    <dbReference type="NCBI Taxonomy" id="1462996"/>
    <lineage>
        <taxon>Bacteria</taxon>
        <taxon>Bacillati</taxon>
        <taxon>Bacillota</taxon>
        <taxon>Bacilli</taxon>
        <taxon>Bacillales</taxon>
        <taxon>Paenibacillaceae</taxon>
        <taxon>Paenibacillus</taxon>
    </lineage>
</organism>
<dbReference type="AlphaFoldDB" id="A0A1B1N4Q4"/>